<feature type="compositionally biased region" description="Low complexity" evidence="2">
    <location>
        <begin position="7"/>
        <end position="17"/>
    </location>
</feature>
<proteinExistence type="predicted"/>
<protein>
    <recommendedName>
        <fullName evidence="3">G domain-containing protein</fullName>
    </recommendedName>
</protein>
<name>A0A0K6GIY7_9AGAM</name>
<evidence type="ECO:0000256" key="1">
    <source>
        <dbReference type="SAM" id="Coils"/>
    </source>
</evidence>
<keyword evidence="5" id="KW-1185">Reference proteome</keyword>
<feature type="domain" description="G" evidence="3">
    <location>
        <begin position="47"/>
        <end position="107"/>
    </location>
</feature>
<evidence type="ECO:0000256" key="2">
    <source>
        <dbReference type="SAM" id="MobiDB-lite"/>
    </source>
</evidence>
<keyword evidence="1" id="KW-0175">Coiled coil</keyword>
<feature type="region of interest" description="Disordered" evidence="2">
    <location>
        <begin position="1"/>
        <end position="38"/>
    </location>
</feature>
<reference evidence="4 5" key="1">
    <citation type="submission" date="2015-07" db="EMBL/GenBank/DDBJ databases">
        <authorList>
            <person name="Noorani M."/>
        </authorList>
    </citation>
    <scope>NUCLEOTIDE SEQUENCE [LARGE SCALE GENOMIC DNA]</scope>
    <source>
        <strain evidence="4">BBA 69670</strain>
    </source>
</reference>
<dbReference type="InterPro" id="IPR006073">
    <property type="entry name" value="GTP-bd"/>
</dbReference>
<dbReference type="Proteomes" id="UP000044841">
    <property type="component" value="Unassembled WGS sequence"/>
</dbReference>
<sequence>MKRKSGTSESSESSDSTPKARETEKMEASHEVLVEEPKPPASKLPIRILIVGPSGSGKTQMIDDFCRGSKEPTINGTYNPTKHVIVKRCRFENEILELIDTPGFDNIKMTDIDAFTEIAEHLLNPQGTKAGITGTIYIHRAGSTVYSRSLLRNFRVLANIFLGNTGLTRLTFLTTRTSAQGTDYRNISHEIKGRGSVFGTAFAAGATIAASPNRAGFIATLRSYYSQAPVILPIQSDDSYVSHATFVARVEKELGYYEYKSAQSLLDGLEQQLRTDYEQRLVGQRDIEAQLRRELQNSQLEYSSLRSQLQLHENIEQSQVVQILHDLNRMIEDFGRLISSYLCDEYVAGTFGMDLADVTALHAVDLPTLKSLAGHIRGRTSFIQTNGDLGMQIECFLDFIIRNKICVHLVQEIFSPFHPGVDPSLNQVLLATFENIQKQSEPHVTTHFRFTTRTRSAASHCREMAL</sequence>
<gene>
    <name evidence="4" type="ORF">RSOLAG22IIIB_13223</name>
</gene>
<dbReference type="GO" id="GO:0005525">
    <property type="term" value="F:GTP binding"/>
    <property type="evidence" value="ECO:0007669"/>
    <property type="project" value="InterPro"/>
</dbReference>
<evidence type="ECO:0000313" key="5">
    <source>
        <dbReference type="Proteomes" id="UP000044841"/>
    </source>
</evidence>
<dbReference type="Pfam" id="PF01926">
    <property type="entry name" value="MMR_HSR1"/>
    <property type="match status" value="1"/>
</dbReference>
<accession>A0A0K6GIY7</accession>
<dbReference type="Gene3D" id="3.40.50.300">
    <property type="entry name" value="P-loop containing nucleotide triphosphate hydrolases"/>
    <property type="match status" value="1"/>
</dbReference>
<evidence type="ECO:0000313" key="4">
    <source>
        <dbReference type="EMBL" id="CUA78558.1"/>
    </source>
</evidence>
<feature type="coiled-coil region" evidence="1">
    <location>
        <begin position="288"/>
        <end position="315"/>
    </location>
</feature>
<dbReference type="EMBL" id="CYGV01002059">
    <property type="protein sequence ID" value="CUA78558.1"/>
    <property type="molecule type" value="Genomic_DNA"/>
</dbReference>
<dbReference type="SUPFAM" id="SSF52540">
    <property type="entry name" value="P-loop containing nucleoside triphosphate hydrolases"/>
    <property type="match status" value="1"/>
</dbReference>
<dbReference type="AlphaFoldDB" id="A0A0K6GIY7"/>
<organism evidence="4 5">
    <name type="scientific">Rhizoctonia solani</name>
    <dbReference type="NCBI Taxonomy" id="456999"/>
    <lineage>
        <taxon>Eukaryota</taxon>
        <taxon>Fungi</taxon>
        <taxon>Dikarya</taxon>
        <taxon>Basidiomycota</taxon>
        <taxon>Agaricomycotina</taxon>
        <taxon>Agaricomycetes</taxon>
        <taxon>Cantharellales</taxon>
        <taxon>Ceratobasidiaceae</taxon>
        <taxon>Rhizoctonia</taxon>
    </lineage>
</organism>
<evidence type="ECO:0000259" key="3">
    <source>
        <dbReference type="Pfam" id="PF01926"/>
    </source>
</evidence>
<feature type="compositionally biased region" description="Basic and acidic residues" evidence="2">
    <location>
        <begin position="18"/>
        <end position="38"/>
    </location>
</feature>
<dbReference type="InterPro" id="IPR027417">
    <property type="entry name" value="P-loop_NTPase"/>
</dbReference>